<accession>A0ABN8Y3M4</accession>
<proteinExistence type="predicted"/>
<evidence type="ECO:0000256" key="1">
    <source>
        <dbReference type="SAM" id="MobiDB-lite"/>
    </source>
</evidence>
<evidence type="ECO:0000313" key="2">
    <source>
        <dbReference type="EMBL" id="CAI9156197.1"/>
    </source>
</evidence>
<feature type="region of interest" description="Disordered" evidence="1">
    <location>
        <begin position="91"/>
        <end position="125"/>
    </location>
</feature>
<name>A0ABN8Y3M4_RANTA</name>
<keyword evidence="3" id="KW-1185">Reference proteome</keyword>
<reference evidence="2" key="1">
    <citation type="submission" date="2023-04" db="EMBL/GenBank/DDBJ databases">
        <authorList>
            <consortium name="ELIXIR-Norway"/>
        </authorList>
    </citation>
    <scope>NUCLEOTIDE SEQUENCE [LARGE SCALE GENOMIC DNA]</scope>
</reference>
<gene>
    <name evidence="2" type="ORF">MRATA1EN1_LOCUS5159</name>
</gene>
<sequence>MMCSLSTSSTPGLPQPPVRHTEFPLPGALFLHLVTWPPYRPGSSRRVTVLRGLLGLRPLPGSGGQAPKPASGPTRWAPPAERRSVHLVAGGLHGGHHVRRPPPKKAATWRQEPGPLAWQKESALS</sequence>
<dbReference type="EMBL" id="OX459950">
    <property type="protein sequence ID" value="CAI9156197.1"/>
    <property type="molecule type" value="Genomic_DNA"/>
</dbReference>
<feature type="compositionally biased region" description="Basic residues" evidence="1">
    <location>
        <begin position="94"/>
        <end position="103"/>
    </location>
</feature>
<protein>
    <submittedName>
        <fullName evidence="2">Uncharacterized protein</fullName>
    </submittedName>
</protein>
<feature type="region of interest" description="Disordered" evidence="1">
    <location>
        <begin position="57"/>
        <end position="78"/>
    </location>
</feature>
<organism evidence="2 3">
    <name type="scientific">Rangifer tarandus platyrhynchus</name>
    <name type="common">Svalbard reindeer</name>
    <dbReference type="NCBI Taxonomy" id="3082113"/>
    <lineage>
        <taxon>Eukaryota</taxon>
        <taxon>Metazoa</taxon>
        <taxon>Chordata</taxon>
        <taxon>Craniata</taxon>
        <taxon>Vertebrata</taxon>
        <taxon>Euteleostomi</taxon>
        <taxon>Mammalia</taxon>
        <taxon>Eutheria</taxon>
        <taxon>Laurasiatheria</taxon>
        <taxon>Artiodactyla</taxon>
        <taxon>Ruminantia</taxon>
        <taxon>Pecora</taxon>
        <taxon>Cervidae</taxon>
        <taxon>Odocoileinae</taxon>
        <taxon>Rangifer</taxon>
    </lineage>
</organism>
<evidence type="ECO:0000313" key="3">
    <source>
        <dbReference type="Proteomes" id="UP001176941"/>
    </source>
</evidence>
<dbReference type="Proteomes" id="UP001176941">
    <property type="component" value="Chromosome 14"/>
</dbReference>